<accession>G0J2X4</accession>
<organism evidence="1 2">
    <name type="scientific">Cyclobacterium marinum (strain ATCC 25205 / DSM 745 / LMG 13164 / NCIMB 1802)</name>
    <name type="common">Flectobacillus marinus</name>
    <dbReference type="NCBI Taxonomy" id="880070"/>
    <lineage>
        <taxon>Bacteria</taxon>
        <taxon>Pseudomonadati</taxon>
        <taxon>Bacteroidota</taxon>
        <taxon>Cytophagia</taxon>
        <taxon>Cytophagales</taxon>
        <taxon>Cyclobacteriaceae</taxon>
        <taxon>Cyclobacterium</taxon>
    </lineage>
</organism>
<gene>
    <name evidence="1" type="ordered locus">Cycma_3749</name>
</gene>
<evidence type="ECO:0000313" key="2">
    <source>
        <dbReference type="Proteomes" id="UP000001635"/>
    </source>
</evidence>
<keyword evidence="2" id="KW-1185">Reference proteome</keyword>
<sequence length="43" mass="5168">MYYLSIQLALEMLSKSLQVELHKLRQTKQKNLFKSLLFTLKIK</sequence>
<protein>
    <submittedName>
        <fullName evidence="1">Uncharacterized protein</fullName>
    </submittedName>
</protein>
<proteinExistence type="predicted"/>
<dbReference type="Proteomes" id="UP000001635">
    <property type="component" value="Chromosome"/>
</dbReference>
<dbReference type="KEGG" id="cmr:Cycma_3749"/>
<name>G0J2X4_CYCMS</name>
<evidence type="ECO:0000313" key="1">
    <source>
        <dbReference type="EMBL" id="AEL27461.1"/>
    </source>
</evidence>
<reference evidence="2" key="1">
    <citation type="submission" date="2011-07" db="EMBL/GenBank/DDBJ databases">
        <title>The complete genome of Cyclobacterium marinum DSM 745.</title>
        <authorList>
            <person name="Lucas S."/>
            <person name="Han J."/>
            <person name="Lapidus A."/>
            <person name="Bruce D."/>
            <person name="Goodwin L."/>
            <person name="Pitluck S."/>
            <person name="Peters L."/>
            <person name="Kyrpides N."/>
            <person name="Mavromatis K."/>
            <person name="Ivanova N."/>
            <person name="Ovchinnikova G."/>
            <person name="Chertkov O."/>
            <person name="Detter J.C."/>
            <person name="Tapia R."/>
            <person name="Han C."/>
            <person name="Land M."/>
            <person name="Hauser L."/>
            <person name="Markowitz V."/>
            <person name="Cheng J.-F."/>
            <person name="Hugenholtz P."/>
            <person name="Woyke T."/>
            <person name="Wu D."/>
            <person name="Tindall B."/>
            <person name="Schuetze A."/>
            <person name="Brambilla E."/>
            <person name="Klenk H.-P."/>
            <person name="Eisen J.A."/>
        </authorList>
    </citation>
    <scope>NUCLEOTIDE SEQUENCE [LARGE SCALE GENOMIC DNA]</scope>
    <source>
        <strain evidence="2">ATCC 25205 / DSM 745 / LMG 13164 / NCIMB 1802</strain>
    </source>
</reference>
<dbReference type="EMBL" id="CP002955">
    <property type="protein sequence ID" value="AEL27461.1"/>
    <property type="molecule type" value="Genomic_DNA"/>
</dbReference>
<dbReference type="HOGENOM" id="CLU_3232529_0_0_10"/>
<dbReference type="AlphaFoldDB" id="G0J2X4"/>